<dbReference type="InterPro" id="IPR041229">
    <property type="entry name" value="HEPN_Apea"/>
</dbReference>
<dbReference type="Pfam" id="PF18862">
    <property type="entry name" value="ApeA_NTD1"/>
    <property type="match status" value="1"/>
</dbReference>
<dbReference type="Pfam" id="PF18739">
    <property type="entry name" value="HEPN_Apea"/>
    <property type="match status" value="1"/>
</dbReference>
<gene>
    <name evidence="3" type="ORF">C4F40_18430</name>
</gene>
<dbReference type="InterPro" id="IPR041223">
    <property type="entry name" value="ApeA_NTD"/>
</dbReference>
<feature type="domain" description="Apea-like HEPN" evidence="1">
    <location>
        <begin position="279"/>
        <end position="381"/>
    </location>
</feature>
<evidence type="ECO:0000259" key="2">
    <source>
        <dbReference type="Pfam" id="PF18862"/>
    </source>
</evidence>
<dbReference type="Proteomes" id="UP000618319">
    <property type="component" value="Unassembled WGS sequence"/>
</dbReference>
<evidence type="ECO:0000259" key="1">
    <source>
        <dbReference type="Pfam" id="PF18739"/>
    </source>
</evidence>
<dbReference type="RefSeq" id="WP_196939093.1">
    <property type="nucleotide sequence ID" value="NZ_MU158689.1"/>
</dbReference>
<proteinExistence type="predicted"/>
<keyword evidence="4" id="KW-1185">Reference proteome</keyword>
<sequence>MLNKEKYHGEIWFPEREEERCFCVLFYKDGQVFLETNLGTPERAHVNKYEKILGSFTGLGCLTFIDCELNLISSGAIISYIYESRYTFIHPEEFFSPELTTKSYRVSYNGLLDWRRWNPCFVAKEQIINYGREESHVFEIAHKNLSVEMLFFSRLNFDKNMTIAQNYSKLRLNYDIDVPLGRAIDDYEIFQKLIQFLTGSAPRFNSFGYLCPISNEWGTVYFEDNGYKELKTGYFLIEFRDIVEHLPALVNLLYTDEKFLFCIERLLDNHIDGRLSHSKRFTNSISTFEAFCKNYTERSNTKLNGFFEEHKDLICEIMNFEEDQFKIFKSKIARSRNYHVHANINDHGSNDIFSDFELLYLSFALDSIVAIGLLKHANVSTKVIDKFIYLGKMTYGGMQSLNRELRQDSIRDWSAN</sequence>
<name>A0ABR9TBI2_9SPHI</name>
<evidence type="ECO:0000313" key="4">
    <source>
        <dbReference type="Proteomes" id="UP000618319"/>
    </source>
</evidence>
<comment type="caution">
    <text evidence="3">The sequence shown here is derived from an EMBL/GenBank/DDBJ whole genome shotgun (WGS) entry which is preliminary data.</text>
</comment>
<feature type="domain" description="ApeA N-terminal" evidence="2">
    <location>
        <begin position="6"/>
        <end position="248"/>
    </location>
</feature>
<dbReference type="EMBL" id="PSKQ01000024">
    <property type="protein sequence ID" value="MBE8722703.1"/>
    <property type="molecule type" value="Genomic_DNA"/>
</dbReference>
<organism evidence="3 4">
    <name type="scientific">Sphingobacterium pedocola</name>
    <dbReference type="NCBI Taxonomy" id="2082722"/>
    <lineage>
        <taxon>Bacteria</taxon>
        <taxon>Pseudomonadati</taxon>
        <taxon>Bacteroidota</taxon>
        <taxon>Sphingobacteriia</taxon>
        <taxon>Sphingobacteriales</taxon>
        <taxon>Sphingobacteriaceae</taxon>
        <taxon>Sphingobacterium</taxon>
    </lineage>
</organism>
<evidence type="ECO:0008006" key="5">
    <source>
        <dbReference type="Google" id="ProtNLM"/>
    </source>
</evidence>
<protein>
    <recommendedName>
        <fullName evidence="5">ApeA N-terminal domain-containing protein</fullName>
    </recommendedName>
</protein>
<accession>A0ABR9TBI2</accession>
<reference evidence="3 4" key="1">
    <citation type="submission" date="2018-02" db="EMBL/GenBank/DDBJ databases">
        <title>Sphingobacterium KA21.</title>
        <authorList>
            <person name="Vasarhelyi B.M."/>
            <person name="Deshmukh S."/>
            <person name="Balint B."/>
            <person name="Kukolya J."/>
        </authorList>
    </citation>
    <scope>NUCLEOTIDE SEQUENCE [LARGE SCALE GENOMIC DNA]</scope>
    <source>
        <strain evidence="3 4">Ka21</strain>
    </source>
</reference>
<evidence type="ECO:0000313" key="3">
    <source>
        <dbReference type="EMBL" id="MBE8722703.1"/>
    </source>
</evidence>